<dbReference type="AlphaFoldDB" id="A0AAJ4W333"/>
<feature type="transmembrane region" description="Helical" evidence="1">
    <location>
        <begin position="17"/>
        <end position="43"/>
    </location>
</feature>
<keyword evidence="1" id="KW-0472">Membrane</keyword>
<dbReference type="KEGG" id="mpw:MPR_2871"/>
<evidence type="ECO:0000313" key="2">
    <source>
        <dbReference type="EMBL" id="SEQ67261.1"/>
    </source>
</evidence>
<evidence type="ECO:0000313" key="3">
    <source>
        <dbReference type="Proteomes" id="UP000183496"/>
    </source>
</evidence>
<reference evidence="2 3" key="1">
    <citation type="submission" date="2016-10" db="EMBL/GenBank/DDBJ databases">
        <authorList>
            <person name="Varghese N."/>
            <person name="Submissions S."/>
        </authorList>
    </citation>
    <scope>NUCLEOTIDE SEQUENCE [LARGE SCALE GENOMIC DNA]</scope>
    <source>
        <strain evidence="3">DSM 19823 / KCTC 23066 / CCTCC M 208030 / D25</strain>
    </source>
</reference>
<evidence type="ECO:0000256" key="1">
    <source>
        <dbReference type="SAM" id="Phobius"/>
    </source>
</evidence>
<keyword evidence="3" id="KW-1185">Reference proteome</keyword>
<organism evidence="2 3">
    <name type="scientific">Myroides profundi</name>
    <dbReference type="NCBI Taxonomy" id="480520"/>
    <lineage>
        <taxon>Bacteria</taxon>
        <taxon>Pseudomonadati</taxon>
        <taxon>Bacteroidota</taxon>
        <taxon>Flavobacteriia</taxon>
        <taxon>Flavobacteriales</taxon>
        <taxon>Flavobacteriaceae</taxon>
        <taxon>Myroides</taxon>
    </lineage>
</organism>
<keyword evidence="1" id="KW-1133">Transmembrane helix</keyword>
<keyword evidence="1" id="KW-0812">Transmembrane</keyword>
<dbReference type="EMBL" id="FOFY01000005">
    <property type="protein sequence ID" value="SEQ67261.1"/>
    <property type="molecule type" value="Genomic_DNA"/>
</dbReference>
<accession>A0AAJ4W333</accession>
<feature type="transmembrane region" description="Helical" evidence="1">
    <location>
        <begin position="55"/>
        <end position="75"/>
    </location>
</feature>
<protein>
    <submittedName>
        <fullName evidence="2">Uncharacterized protein</fullName>
    </submittedName>
</protein>
<feature type="transmembrane region" description="Helical" evidence="1">
    <location>
        <begin position="81"/>
        <end position="101"/>
    </location>
</feature>
<name>A0AAJ4W333_MYRPR</name>
<sequence>MGRYTDRNRLWEIFQSFLLFLGIVIITYFSFGFFGPLVILLFSKRVKFPKWTNQSLFVFGVQYLLFIVCLFWLIRSQNEDFIYVLIFICVYLYVIFMSCHLREYLERLDLANYMKLENNVSYSYREIKDYFMSLNELEDNERMRFIKMITLYKEQINNSAMVRDLEELVRLVDYIIEKDRERSDLFFLKHSSSLESILKQYVEIQNIGFTDPEMDRLANKLANVISLSRKAFENELINMFDNEVLSMTSEADFYKNYLQSKGLI</sequence>
<gene>
    <name evidence="2" type="ORF">SAMN04488089_1055</name>
</gene>
<dbReference type="Proteomes" id="UP000183496">
    <property type="component" value="Unassembled WGS sequence"/>
</dbReference>
<comment type="caution">
    <text evidence="2">The sequence shown here is derived from an EMBL/GenBank/DDBJ whole genome shotgun (WGS) entry which is preliminary data.</text>
</comment>
<proteinExistence type="predicted"/>